<evidence type="ECO:0000313" key="7">
    <source>
        <dbReference type="EMBL" id="CAD5118107.1"/>
    </source>
</evidence>
<dbReference type="OrthoDB" id="41109at2759"/>
<evidence type="ECO:0000256" key="3">
    <source>
        <dbReference type="ARBA" id="ARBA00022737"/>
    </source>
</evidence>
<comment type="caution">
    <text evidence="7">The sequence shown here is derived from an EMBL/GenBank/DDBJ whole genome shotgun (WGS) entry which is preliminary data.</text>
</comment>
<dbReference type="AlphaFoldDB" id="A0A7I8VPV2"/>
<reference evidence="7 8" key="1">
    <citation type="submission" date="2020-08" db="EMBL/GenBank/DDBJ databases">
        <authorList>
            <person name="Hejnol A."/>
        </authorList>
    </citation>
    <scope>NUCLEOTIDE SEQUENCE [LARGE SCALE GENOMIC DNA]</scope>
</reference>
<feature type="region of interest" description="Disordered" evidence="5">
    <location>
        <begin position="1"/>
        <end position="40"/>
    </location>
</feature>
<keyword evidence="1" id="KW-0245">EGF-like domain</keyword>
<evidence type="ECO:0000256" key="5">
    <source>
        <dbReference type="SAM" id="MobiDB-lite"/>
    </source>
</evidence>
<sequence length="233" mass="25873">MDRKLSEFSSKKLRENGESLVASTLRPPPPPNRIPDPTYGEVPPIHNTLTRRGGGSGSLSRTTVLAVSVLAIVSISTLTYAATCSLEPHALITVRVPKEFEIGAVRLFFKRDNHNKVTTHRSLWVRPANKTKIITYDLDDVLYTDSKPCSPLDVFEKCKYAHHQDLATCDSATQQCVCSRGYKFNGHSCFDFDECKNDELACPAERACRNTKGGHICECGLGYYQEGVECKSK</sequence>
<evidence type="ECO:0000313" key="8">
    <source>
        <dbReference type="Proteomes" id="UP000549394"/>
    </source>
</evidence>
<dbReference type="PANTHER" id="PTHR24039">
    <property type="entry name" value="FIBRILLIN-RELATED"/>
    <property type="match status" value="1"/>
</dbReference>
<dbReference type="InterPro" id="IPR001881">
    <property type="entry name" value="EGF-like_Ca-bd_dom"/>
</dbReference>
<keyword evidence="2" id="KW-0732">Signal</keyword>
<keyword evidence="3" id="KW-0677">Repeat</keyword>
<evidence type="ECO:0000259" key="6">
    <source>
        <dbReference type="PROSITE" id="PS01186"/>
    </source>
</evidence>
<dbReference type="PANTHER" id="PTHR24039:SF58">
    <property type="entry name" value="EGF-LIKE DOMAIN-CONTAINING PROTEIN"/>
    <property type="match status" value="1"/>
</dbReference>
<dbReference type="GO" id="GO:0005509">
    <property type="term" value="F:calcium ion binding"/>
    <property type="evidence" value="ECO:0007669"/>
    <property type="project" value="InterPro"/>
</dbReference>
<dbReference type="PROSITE" id="PS01186">
    <property type="entry name" value="EGF_2"/>
    <property type="match status" value="1"/>
</dbReference>
<feature type="domain" description="EGF-like" evidence="6">
    <location>
        <begin position="217"/>
        <end position="230"/>
    </location>
</feature>
<evidence type="ECO:0000256" key="2">
    <source>
        <dbReference type="ARBA" id="ARBA00022729"/>
    </source>
</evidence>
<gene>
    <name evidence="7" type="ORF">DGYR_LOCUS6538</name>
</gene>
<dbReference type="SMART" id="SM00179">
    <property type="entry name" value="EGF_CA"/>
    <property type="match status" value="1"/>
</dbReference>
<evidence type="ECO:0000256" key="1">
    <source>
        <dbReference type="ARBA" id="ARBA00022536"/>
    </source>
</evidence>
<organism evidence="7 8">
    <name type="scientific">Dimorphilus gyrociliatus</name>
    <dbReference type="NCBI Taxonomy" id="2664684"/>
    <lineage>
        <taxon>Eukaryota</taxon>
        <taxon>Metazoa</taxon>
        <taxon>Spiralia</taxon>
        <taxon>Lophotrochozoa</taxon>
        <taxon>Annelida</taxon>
        <taxon>Polychaeta</taxon>
        <taxon>Polychaeta incertae sedis</taxon>
        <taxon>Dinophilidae</taxon>
        <taxon>Dimorphilus</taxon>
    </lineage>
</organism>
<name>A0A7I8VPV2_9ANNE</name>
<accession>A0A7I8VPV2</accession>
<protein>
    <submittedName>
        <fullName evidence="7">DgyrCDS6846</fullName>
    </submittedName>
</protein>
<keyword evidence="8" id="KW-1185">Reference proteome</keyword>
<dbReference type="Gene3D" id="2.10.25.10">
    <property type="entry name" value="Laminin"/>
    <property type="match status" value="1"/>
</dbReference>
<proteinExistence type="predicted"/>
<dbReference type="InterPro" id="IPR000742">
    <property type="entry name" value="EGF"/>
</dbReference>
<dbReference type="SUPFAM" id="SSF57196">
    <property type="entry name" value="EGF/Laminin"/>
    <property type="match status" value="1"/>
</dbReference>
<evidence type="ECO:0000256" key="4">
    <source>
        <dbReference type="ARBA" id="ARBA00023157"/>
    </source>
</evidence>
<keyword evidence="4" id="KW-1015">Disulfide bond</keyword>
<dbReference type="EMBL" id="CAJFCJ010000008">
    <property type="protein sequence ID" value="CAD5118107.1"/>
    <property type="molecule type" value="Genomic_DNA"/>
</dbReference>
<dbReference type="Proteomes" id="UP000549394">
    <property type="component" value="Unassembled WGS sequence"/>
</dbReference>
<feature type="compositionally biased region" description="Basic and acidic residues" evidence="5">
    <location>
        <begin position="1"/>
        <end position="17"/>
    </location>
</feature>